<reference evidence="3" key="1">
    <citation type="submission" date="2017-06" db="EMBL/GenBank/DDBJ databases">
        <title>Complete Genome Sequence of Mycobacterium shigaense.</title>
        <authorList>
            <person name="Fukano H."/>
            <person name="Yoshida M."/>
            <person name="Kazumi Y."/>
            <person name="Ogura Y."/>
            <person name="Mitarai S."/>
            <person name="Hayashi T."/>
            <person name="Hoshino Y."/>
        </authorList>
    </citation>
    <scope>NUCLEOTIDE SEQUENCE [LARGE SCALE GENOMIC DNA]</scope>
    <source>
        <strain evidence="3">UN-152</strain>
    </source>
</reference>
<dbReference type="InterPro" id="IPR001647">
    <property type="entry name" value="HTH_TetR"/>
</dbReference>
<keyword evidence="3" id="KW-1185">Reference proteome</keyword>
<dbReference type="EMBL" id="AP018164">
    <property type="protein sequence ID" value="BAX90756.1"/>
    <property type="molecule type" value="Genomic_DNA"/>
</dbReference>
<evidence type="ECO:0000313" key="3">
    <source>
        <dbReference type="Proteomes" id="UP000217736"/>
    </source>
</evidence>
<dbReference type="PROSITE" id="PS50977">
    <property type="entry name" value="HTH_TETR_2"/>
    <property type="match status" value="1"/>
</dbReference>
<gene>
    <name evidence="2" type="ORF">MSG_00592</name>
</gene>
<dbReference type="AlphaFoldDB" id="A0A1Z4ECT0"/>
<dbReference type="InterPro" id="IPR009057">
    <property type="entry name" value="Homeodomain-like_sf"/>
</dbReference>
<evidence type="ECO:0000256" key="1">
    <source>
        <dbReference type="ARBA" id="ARBA00023125"/>
    </source>
</evidence>
<dbReference type="KEGG" id="mshg:MSG_00592"/>
<accession>A0A1Z4ECT0</accession>
<name>A0A1Z4ECT0_9MYCO</name>
<protein>
    <submittedName>
        <fullName evidence="2">Uncharacterized protein</fullName>
    </submittedName>
</protein>
<proteinExistence type="predicted"/>
<evidence type="ECO:0000313" key="2">
    <source>
        <dbReference type="EMBL" id="BAX90756.1"/>
    </source>
</evidence>
<sequence length="178" mass="19640">MVDAAFALILEGTAPPSVQDVAERAGVSVSTVFRNFDGLADLQRQALGQFQSRYSHFVSARPAPGADLESRIGFFVRTRVGLYERAGKLLMLARGRALDHETMAQAVAYNRAALAAQTRECFWTEITGRSEADTSHLWSLLDSLTSPEAFEVMTRTHGRSPRQISRSWRSALRVLLAA</sequence>
<organism evidence="2 3">
    <name type="scientific">Mycobacterium shigaense</name>
    <dbReference type="NCBI Taxonomy" id="722731"/>
    <lineage>
        <taxon>Bacteria</taxon>
        <taxon>Bacillati</taxon>
        <taxon>Actinomycetota</taxon>
        <taxon>Actinomycetes</taxon>
        <taxon>Mycobacteriales</taxon>
        <taxon>Mycobacteriaceae</taxon>
        <taxon>Mycobacterium</taxon>
        <taxon>Mycobacterium simiae complex</taxon>
    </lineage>
</organism>
<dbReference type="Gene3D" id="1.10.357.10">
    <property type="entry name" value="Tetracycline Repressor, domain 2"/>
    <property type="match status" value="1"/>
</dbReference>
<dbReference type="GO" id="GO:0003677">
    <property type="term" value="F:DNA binding"/>
    <property type="evidence" value="ECO:0007669"/>
    <property type="project" value="UniProtKB-UniRule"/>
</dbReference>
<dbReference type="Proteomes" id="UP000217736">
    <property type="component" value="Chromosome"/>
</dbReference>
<dbReference type="Pfam" id="PF00440">
    <property type="entry name" value="TetR_N"/>
    <property type="match status" value="1"/>
</dbReference>
<dbReference type="SUPFAM" id="SSF46689">
    <property type="entry name" value="Homeodomain-like"/>
    <property type="match status" value="1"/>
</dbReference>
<keyword evidence="1" id="KW-0238">DNA-binding</keyword>